<evidence type="ECO:0000313" key="3">
    <source>
        <dbReference type="Proteomes" id="UP000230869"/>
    </source>
</evidence>
<feature type="transmembrane region" description="Helical" evidence="1">
    <location>
        <begin position="336"/>
        <end position="357"/>
    </location>
</feature>
<feature type="transmembrane region" description="Helical" evidence="1">
    <location>
        <begin position="42"/>
        <end position="60"/>
    </location>
</feature>
<feature type="transmembrane region" description="Helical" evidence="1">
    <location>
        <begin position="118"/>
        <end position="136"/>
    </location>
</feature>
<proteinExistence type="predicted"/>
<dbReference type="AlphaFoldDB" id="A0A2M6K9S8"/>
<accession>A0A2M6K9S8</accession>
<feature type="transmembrane region" description="Helical" evidence="1">
    <location>
        <begin position="418"/>
        <end position="438"/>
    </location>
</feature>
<dbReference type="Proteomes" id="UP000230869">
    <property type="component" value="Unassembled WGS sequence"/>
</dbReference>
<feature type="transmembrane region" description="Helical" evidence="1">
    <location>
        <begin position="203"/>
        <end position="231"/>
    </location>
</feature>
<gene>
    <name evidence="2" type="ORF">COV49_01215</name>
</gene>
<keyword evidence="1" id="KW-0812">Transmembrane</keyword>
<dbReference type="EMBL" id="PCWW01000021">
    <property type="protein sequence ID" value="PIR13749.1"/>
    <property type="molecule type" value="Genomic_DNA"/>
</dbReference>
<keyword evidence="1" id="KW-1133">Transmembrane helix</keyword>
<comment type="caution">
    <text evidence="2">The sequence shown here is derived from an EMBL/GenBank/DDBJ whole genome shotgun (WGS) entry which is preliminary data.</text>
</comment>
<organism evidence="2 3">
    <name type="scientific">Candidatus Falkowbacteria bacterium CG11_big_fil_rev_8_21_14_0_20_39_10</name>
    <dbReference type="NCBI Taxonomy" id="1974570"/>
    <lineage>
        <taxon>Bacteria</taxon>
        <taxon>Candidatus Falkowiibacteriota</taxon>
    </lineage>
</organism>
<evidence type="ECO:0000256" key="1">
    <source>
        <dbReference type="SAM" id="Phobius"/>
    </source>
</evidence>
<keyword evidence="1" id="KW-0472">Membrane</keyword>
<protein>
    <submittedName>
        <fullName evidence="2">Uncharacterized protein</fullName>
    </submittedName>
</protein>
<sequence>MDLKSNMQKMHIANAERPITFSSLKMMMNNTYISHLKKYIHWYLLGFMFLGSWVLALHNIPLYHYKHGFDGGGHVDYLNYIVLERKLPPANYGWETHQSPLYYFIGSFLMSIFGTWKAAQYINIVILWVLIGVSYIGLRKVFKKKDQAIVGILSLAALPMLNIFPVMVTNELMNAMWSIATLVSLIFLLKSSGEREYLKYSSLVTLFFILGFWTKVSIIMIAPMIAGVYLFKFIKSDVSRMRQIIVGVTMIITVFVACYPVFARASSSQGPSNLTMVASGPSASHPADFYLRLDWIPKLDMYNTQYYSMLGGAYNSFFNDGHNVLTPFIAFHKKAFVLWILGFFLFPLSLFGTLRLIKKDKLYGIFAGGLGLLMFGVFVYYVSRSGHYSAVRLTYETPIAFAYAVGLASAWRIDRLRYLIYGLLFIQFTVMVSFYWILPWWNVTKGY</sequence>
<feature type="transmembrane region" description="Helical" evidence="1">
    <location>
        <begin position="243"/>
        <end position="262"/>
    </location>
</feature>
<evidence type="ECO:0000313" key="2">
    <source>
        <dbReference type="EMBL" id="PIR13749.1"/>
    </source>
</evidence>
<feature type="transmembrane region" description="Helical" evidence="1">
    <location>
        <begin position="148"/>
        <end position="168"/>
    </location>
</feature>
<name>A0A2M6K9S8_9BACT</name>
<feature type="transmembrane region" description="Helical" evidence="1">
    <location>
        <begin position="174"/>
        <end position="191"/>
    </location>
</feature>
<feature type="transmembrane region" description="Helical" evidence="1">
    <location>
        <begin position="363"/>
        <end position="382"/>
    </location>
</feature>
<reference evidence="2 3" key="1">
    <citation type="submission" date="2017-09" db="EMBL/GenBank/DDBJ databases">
        <title>Depth-based differentiation of microbial function through sediment-hosted aquifers and enrichment of novel symbionts in the deep terrestrial subsurface.</title>
        <authorList>
            <person name="Probst A.J."/>
            <person name="Ladd B."/>
            <person name="Jarett J.K."/>
            <person name="Geller-Mcgrath D.E."/>
            <person name="Sieber C.M."/>
            <person name="Emerson J.B."/>
            <person name="Anantharaman K."/>
            <person name="Thomas B.C."/>
            <person name="Malmstrom R."/>
            <person name="Stieglmeier M."/>
            <person name="Klingl A."/>
            <person name="Woyke T."/>
            <person name="Ryan C.M."/>
            <person name="Banfield J.F."/>
        </authorList>
    </citation>
    <scope>NUCLEOTIDE SEQUENCE [LARGE SCALE GENOMIC DNA]</scope>
    <source>
        <strain evidence="2">CG11_big_fil_rev_8_21_14_0_20_39_10</strain>
    </source>
</reference>